<evidence type="ECO:0000313" key="3">
    <source>
        <dbReference type="Proteomes" id="UP000276133"/>
    </source>
</evidence>
<protein>
    <submittedName>
        <fullName evidence="2">Uncharacterized protein</fullName>
    </submittedName>
</protein>
<accession>A0A3M7P805</accession>
<feature type="non-terminal residue" evidence="2">
    <location>
        <position position="1"/>
    </location>
</feature>
<feature type="transmembrane region" description="Helical" evidence="1">
    <location>
        <begin position="43"/>
        <end position="65"/>
    </location>
</feature>
<keyword evidence="1" id="KW-0812">Transmembrane</keyword>
<proteinExistence type="predicted"/>
<sequence length="133" mass="15563">SFYSIRAEFTNDVKPSFFSSHDVKSFLLKELKVLVEFMKILEFQINMVFSLITFLILFVDIISFIKKFLSALAIVSSLVKKVRLKNLIKNSNILLSEYFIKKIQNSSLLKTSLKSNLVEEYIKYSEDNSFWNI</sequence>
<dbReference type="Proteomes" id="UP000276133">
    <property type="component" value="Unassembled WGS sequence"/>
</dbReference>
<gene>
    <name evidence="2" type="ORF">BpHYR1_043653</name>
</gene>
<reference evidence="2 3" key="1">
    <citation type="journal article" date="2018" name="Sci. Rep.">
        <title>Genomic signatures of local adaptation to the degree of environmental predictability in rotifers.</title>
        <authorList>
            <person name="Franch-Gras L."/>
            <person name="Hahn C."/>
            <person name="Garcia-Roger E.M."/>
            <person name="Carmona M.J."/>
            <person name="Serra M."/>
            <person name="Gomez A."/>
        </authorList>
    </citation>
    <scope>NUCLEOTIDE SEQUENCE [LARGE SCALE GENOMIC DNA]</scope>
    <source>
        <strain evidence="2">HYR1</strain>
    </source>
</reference>
<dbReference type="AlphaFoldDB" id="A0A3M7P805"/>
<keyword evidence="1" id="KW-0472">Membrane</keyword>
<organism evidence="2 3">
    <name type="scientific">Brachionus plicatilis</name>
    <name type="common">Marine rotifer</name>
    <name type="synonym">Brachionus muelleri</name>
    <dbReference type="NCBI Taxonomy" id="10195"/>
    <lineage>
        <taxon>Eukaryota</taxon>
        <taxon>Metazoa</taxon>
        <taxon>Spiralia</taxon>
        <taxon>Gnathifera</taxon>
        <taxon>Rotifera</taxon>
        <taxon>Eurotatoria</taxon>
        <taxon>Monogononta</taxon>
        <taxon>Pseudotrocha</taxon>
        <taxon>Ploima</taxon>
        <taxon>Brachionidae</taxon>
        <taxon>Brachionus</taxon>
    </lineage>
</organism>
<comment type="caution">
    <text evidence="2">The sequence shown here is derived from an EMBL/GenBank/DDBJ whole genome shotgun (WGS) entry which is preliminary data.</text>
</comment>
<keyword evidence="1" id="KW-1133">Transmembrane helix</keyword>
<dbReference type="EMBL" id="REGN01012499">
    <property type="protein sequence ID" value="RMZ95221.1"/>
    <property type="molecule type" value="Genomic_DNA"/>
</dbReference>
<evidence type="ECO:0000313" key="2">
    <source>
        <dbReference type="EMBL" id="RMZ95221.1"/>
    </source>
</evidence>
<keyword evidence="3" id="KW-1185">Reference proteome</keyword>
<evidence type="ECO:0000256" key="1">
    <source>
        <dbReference type="SAM" id="Phobius"/>
    </source>
</evidence>
<name>A0A3M7P805_BRAPC</name>